<protein>
    <recommendedName>
        <fullName evidence="3">histidine kinase</fullName>
        <ecNumber evidence="3">2.7.13.3</ecNumber>
    </recommendedName>
</protein>
<dbReference type="PANTHER" id="PTHR45528:SF1">
    <property type="entry name" value="SENSOR HISTIDINE KINASE CPXA"/>
    <property type="match status" value="1"/>
</dbReference>
<dbReference type="SMART" id="SM00388">
    <property type="entry name" value="HisKA"/>
    <property type="match status" value="1"/>
</dbReference>
<dbReference type="InterPro" id="IPR036890">
    <property type="entry name" value="HATPase_C_sf"/>
</dbReference>
<dbReference type="Pfam" id="PF00672">
    <property type="entry name" value="HAMP"/>
    <property type="match status" value="1"/>
</dbReference>
<evidence type="ECO:0000256" key="12">
    <source>
        <dbReference type="ARBA" id="ARBA00023012"/>
    </source>
</evidence>
<evidence type="ECO:0000256" key="2">
    <source>
        <dbReference type="ARBA" id="ARBA00004651"/>
    </source>
</evidence>
<evidence type="ECO:0000259" key="16">
    <source>
        <dbReference type="PROSITE" id="PS50885"/>
    </source>
</evidence>
<keyword evidence="4" id="KW-1003">Cell membrane</keyword>
<evidence type="ECO:0000256" key="9">
    <source>
        <dbReference type="ARBA" id="ARBA00022777"/>
    </source>
</evidence>
<keyword evidence="5" id="KW-0597">Phosphoprotein</keyword>
<dbReference type="KEGG" id="cpat:CLPA_c13210"/>
<dbReference type="FunFam" id="1.10.287.130:FF:000001">
    <property type="entry name" value="Two-component sensor histidine kinase"/>
    <property type="match status" value="1"/>
</dbReference>
<dbReference type="InterPro" id="IPR036097">
    <property type="entry name" value="HisK_dim/P_sf"/>
</dbReference>
<dbReference type="InterPro" id="IPR003660">
    <property type="entry name" value="HAMP_dom"/>
</dbReference>
<keyword evidence="12" id="KW-0902">Two-component regulatory system</keyword>
<proteinExistence type="predicted"/>
<evidence type="ECO:0000256" key="10">
    <source>
        <dbReference type="ARBA" id="ARBA00022840"/>
    </source>
</evidence>
<dbReference type="InterPro" id="IPR003594">
    <property type="entry name" value="HATPase_dom"/>
</dbReference>
<comment type="catalytic activity">
    <reaction evidence="1">
        <text>ATP + protein L-histidine = ADP + protein N-phospho-L-histidine.</text>
        <dbReference type="EC" id="2.7.13.3"/>
    </reaction>
</comment>
<dbReference type="EMBL" id="CP009268">
    <property type="protein sequence ID" value="AJA51408.1"/>
    <property type="molecule type" value="Genomic_DNA"/>
</dbReference>
<dbReference type="PATRIC" id="fig|1262449.3.peg.2740"/>
<evidence type="ECO:0000256" key="13">
    <source>
        <dbReference type="ARBA" id="ARBA00023136"/>
    </source>
</evidence>
<dbReference type="Pfam" id="PF02518">
    <property type="entry name" value="HATPase_c"/>
    <property type="match status" value="1"/>
</dbReference>
<keyword evidence="8" id="KW-0547">Nucleotide-binding</keyword>
<keyword evidence="7 14" id="KW-0812">Transmembrane</keyword>
<comment type="subcellular location">
    <subcellularLocation>
        <location evidence="2">Cell membrane</location>
        <topology evidence="2">Multi-pass membrane protein</topology>
    </subcellularLocation>
</comment>
<evidence type="ECO:0000256" key="7">
    <source>
        <dbReference type="ARBA" id="ARBA00022692"/>
    </source>
</evidence>
<dbReference type="InterPro" id="IPR050398">
    <property type="entry name" value="HssS/ArlS-like"/>
</dbReference>
<evidence type="ECO:0000256" key="11">
    <source>
        <dbReference type="ARBA" id="ARBA00022989"/>
    </source>
</evidence>
<dbReference type="Gene3D" id="6.10.340.10">
    <property type="match status" value="1"/>
</dbReference>
<evidence type="ECO:0000313" key="19">
    <source>
        <dbReference type="Proteomes" id="UP000028042"/>
    </source>
</evidence>
<evidence type="ECO:0000313" key="17">
    <source>
        <dbReference type="EMBL" id="AJA51408.1"/>
    </source>
</evidence>
<dbReference type="AlphaFoldDB" id="A0A0H3J8M1"/>
<gene>
    <name evidence="17" type="primary">phoR3</name>
    <name evidence="17" type="ORF">CLPA_c13210</name>
    <name evidence="18" type="ORF">CP6013_01833</name>
</gene>
<keyword evidence="20" id="KW-1185">Reference proteome</keyword>
<dbReference type="SUPFAM" id="SSF55874">
    <property type="entry name" value="ATPase domain of HSP90 chaperone/DNA topoisomerase II/histidine kinase"/>
    <property type="match status" value="1"/>
</dbReference>
<dbReference type="PRINTS" id="PR00344">
    <property type="entry name" value="BCTRLSENSOR"/>
</dbReference>
<dbReference type="GeneID" id="93073499"/>
<evidence type="ECO:0000256" key="14">
    <source>
        <dbReference type="SAM" id="Phobius"/>
    </source>
</evidence>
<dbReference type="SUPFAM" id="SSF158472">
    <property type="entry name" value="HAMP domain-like"/>
    <property type="match status" value="1"/>
</dbReference>
<evidence type="ECO:0000256" key="4">
    <source>
        <dbReference type="ARBA" id="ARBA00022475"/>
    </source>
</evidence>
<keyword evidence="9 18" id="KW-0418">Kinase</keyword>
<dbReference type="Gene3D" id="3.30.565.10">
    <property type="entry name" value="Histidine kinase-like ATPase, C-terminal domain"/>
    <property type="match status" value="1"/>
</dbReference>
<dbReference type="EMBL" id="JPGY02000001">
    <property type="protein sequence ID" value="KRU12585.1"/>
    <property type="molecule type" value="Genomic_DNA"/>
</dbReference>
<evidence type="ECO:0000313" key="18">
    <source>
        <dbReference type="EMBL" id="KRU12585.1"/>
    </source>
</evidence>
<organism evidence="17 20">
    <name type="scientific">Clostridium pasteurianum DSM 525 = ATCC 6013</name>
    <dbReference type="NCBI Taxonomy" id="1262449"/>
    <lineage>
        <taxon>Bacteria</taxon>
        <taxon>Bacillati</taxon>
        <taxon>Bacillota</taxon>
        <taxon>Clostridia</taxon>
        <taxon>Eubacteriales</taxon>
        <taxon>Clostridiaceae</taxon>
        <taxon>Clostridium</taxon>
    </lineage>
</organism>
<reference evidence="18 19" key="3">
    <citation type="journal article" name="Genome Announc.">
        <title>Improved Draft Genome Sequence of Clostridium pasteurianum Strain ATCC 6013 (DSM 525) Using a Hybrid Next-Generation Sequencing Approach.</title>
        <authorList>
            <person name="Pyne M.E."/>
            <person name="Utturkar S."/>
            <person name="Brown S.D."/>
            <person name="Moo-Young M."/>
            <person name="Chung D.A."/>
            <person name="Chou C.P."/>
        </authorList>
    </citation>
    <scope>NUCLEOTIDE SEQUENCE [LARGE SCALE GENOMIC DNA]</scope>
    <source>
        <strain evidence="18 19">ATCC 6013</strain>
    </source>
</reference>
<dbReference type="PROSITE" id="PS50885">
    <property type="entry name" value="HAMP"/>
    <property type="match status" value="1"/>
</dbReference>
<dbReference type="PROSITE" id="PS50109">
    <property type="entry name" value="HIS_KIN"/>
    <property type="match status" value="1"/>
</dbReference>
<dbReference type="GO" id="GO:0000155">
    <property type="term" value="F:phosphorelay sensor kinase activity"/>
    <property type="evidence" value="ECO:0007669"/>
    <property type="project" value="InterPro"/>
</dbReference>
<keyword evidence="6 17" id="KW-0808">Transferase</keyword>
<dbReference type="GO" id="GO:0005524">
    <property type="term" value="F:ATP binding"/>
    <property type="evidence" value="ECO:0007669"/>
    <property type="project" value="UniProtKB-KW"/>
</dbReference>
<keyword evidence="10" id="KW-0067">ATP-binding</keyword>
<dbReference type="EC" id="2.7.13.3" evidence="3"/>
<feature type="domain" description="HAMP" evidence="16">
    <location>
        <begin position="219"/>
        <end position="272"/>
    </location>
</feature>
<dbReference type="InterPro" id="IPR004358">
    <property type="entry name" value="Sig_transdc_His_kin-like_C"/>
</dbReference>
<accession>A0A0H3J8M1</accession>
<dbReference type="GO" id="GO:0005886">
    <property type="term" value="C:plasma membrane"/>
    <property type="evidence" value="ECO:0007669"/>
    <property type="project" value="UniProtKB-SubCell"/>
</dbReference>
<reference evidence="17 20" key="1">
    <citation type="journal article" date="2015" name="Genome Announc.">
        <title>Complete Genome Sequence of the Nitrogen-Fixing and Solvent-Producing Clostridium pasteurianum DSM 525.</title>
        <authorList>
            <person name="Poehlein A."/>
            <person name="Grosse-Honebrink A."/>
            <person name="Zhang Y."/>
            <person name="Minton N.P."/>
            <person name="Daniel R."/>
        </authorList>
    </citation>
    <scope>NUCLEOTIDE SEQUENCE [LARGE SCALE GENOMIC DNA]</scope>
    <source>
        <strain evidence="17">DSM 525</strain>
        <strain evidence="20">DSM 525 / ATCC 6013</strain>
    </source>
</reference>
<evidence type="ECO:0000259" key="15">
    <source>
        <dbReference type="PROSITE" id="PS50109"/>
    </source>
</evidence>
<dbReference type="InterPro" id="IPR005467">
    <property type="entry name" value="His_kinase_dom"/>
</dbReference>
<name>A0A0H3J8M1_CLOPA</name>
<feature type="transmembrane region" description="Helical" evidence="14">
    <location>
        <begin position="21"/>
        <end position="39"/>
    </location>
</feature>
<feature type="transmembrane region" description="Helical" evidence="14">
    <location>
        <begin position="196"/>
        <end position="218"/>
    </location>
</feature>
<dbReference type="CDD" id="cd00082">
    <property type="entry name" value="HisKA"/>
    <property type="match status" value="1"/>
</dbReference>
<dbReference type="KEGG" id="cpae:CPAST_c13210"/>
<keyword evidence="13 14" id="KW-0472">Membrane</keyword>
<dbReference type="Pfam" id="PF00512">
    <property type="entry name" value="HisKA"/>
    <property type="match status" value="1"/>
</dbReference>
<dbReference type="RefSeq" id="WP_003446234.1">
    <property type="nucleotide sequence ID" value="NZ_ANZB01000009.1"/>
</dbReference>
<dbReference type="Proteomes" id="UP000028042">
    <property type="component" value="Unassembled WGS sequence"/>
</dbReference>
<dbReference type="eggNOG" id="COG5002">
    <property type="taxonomic scope" value="Bacteria"/>
</dbReference>
<dbReference type="FunFam" id="3.30.565.10:FF:000006">
    <property type="entry name" value="Sensor histidine kinase WalK"/>
    <property type="match status" value="1"/>
</dbReference>
<evidence type="ECO:0000256" key="3">
    <source>
        <dbReference type="ARBA" id="ARBA00012438"/>
    </source>
</evidence>
<evidence type="ECO:0000256" key="5">
    <source>
        <dbReference type="ARBA" id="ARBA00022553"/>
    </source>
</evidence>
<feature type="domain" description="Histidine kinase" evidence="15">
    <location>
        <begin position="287"/>
        <end position="502"/>
    </location>
</feature>
<reference evidence="18" key="2">
    <citation type="submission" date="2015-10" db="EMBL/GenBank/DDBJ databases">
        <title>Improved Draft Genome Sequence of Clostridium pasteurianum Strain ATCC 6013 (DSM 525) Using a Hybrid Next-Generation Sequencing Approach.</title>
        <authorList>
            <person name="Pyne M.E."/>
            <person name="Utturkar S.M."/>
            <person name="Brown S.D."/>
            <person name="Moo-Young M."/>
            <person name="Chung D.A."/>
            <person name="Chou P.C."/>
        </authorList>
    </citation>
    <scope>NUCLEOTIDE SEQUENCE</scope>
    <source>
        <strain evidence="18">ATCC 6013</strain>
    </source>
</reference>
<keyword evidence="11 14" id="KW-1133">Transmembrane helix</keyword>
<dbReference type="SMART" id="SM00387">
    <property type="entry name" value="HATPase_c"/>
    <property type="match status" value="1"/>
</dbReference>
<evidence type="ECO:0000313" key="20">
    <source>
        <dbReference type="Proteomes" id="UP000030905"/>
    </source>
</evidence>
<evidence type="ECO:0000256" key="8">
    <source>
        <dbReference type="ARBA" id="ARBA00022741"/>
    </source>
</evidence>
<evidence type="ECO:0000256" key="6">
    <source>
        <dbReference type="ARBA" id="ARBA00022679"/>
    </source>
</evidence>
<dbReference type="CDD" id="cd06225">
    <property type="entry name" value="HAMP"/>
    <property type="match status" value="1"/>
</dbReference>
<dbReference type="SMART" id="SM00304">
    <property type="entry name" value="HAMP"/>
    <property type="match status" value="1"/>
</dbReference>
<dbReference type="Proteomes" id="UP000030905">
    <property type="component" value="Chromosome"/>
</dbReference>
<dbReference type="PANTHER" id="PTHR45528">
    <property type="entry name" value="SENSOR HISTIDINE KINASE CPXA"/>
    <property type="match status" value="1"/>
</dbReference>
<dbReference type="SUPFAM" id="SSF47384">
    <property type="entry name" value="Homodimeric domain of signal transducing histidine kinase"/>
    <property type="match status" value="1"/>
</dbReference>
<sequence length="502" mass="57738">MKKLKNILKINSLKYQLLSRFFLILILLLIIIGILQYITMKEYLYGGKEQVLDARFHNLDEHKLQKIQSTEEVIEESNDLLDETVDSNMSGAIIDINGNIITSMSKGPNNRKSNDIIKSENIDSFSKNPILKLSQDYYTKLFKQRGNLEGYKLFKDENKNLQIVAFRKIGDLHSPSGLIQLNISAKPIQDILYKQFYIYLTISIIVLIIGGMFTLTVFKYTLKPLYNMTNTIEDISVGHLNTRLPINNGQLEINKLSSAFNTMLEKIELSFKEEQYIKEKMRQFISDASHELRTPLTSIHGFVEVLLRGAAKNEQQLDLALNSILIESERLNKLVNDLLLLTRLDRHIRVEMKREDINDIINEMYPQLKILSRGRRIELKLKESILVYANRDQIKQVVYNLVQNAINYTDGHNGAISISTDYDNNFMILKIKDNGIGISKENIHKIFDRFFRSEAHRSRKYGGYGLGLSIVKSIIDDHHGKIAVSSEVGVGTIFSIYLKRIS</sequence>
<evidence type="ECO:0000256" key="1">
    <source>
        <dbReference type="ARBA" id="ARBA00000085"/>
    </source>
</evidence>
<dbReference type="Gene3D" id="1.10.287.130">
    <property type="match status" value="1"/>
</dbReference>
<dbReference type="InterPro" id="IPR003661">
    <property type="entry name" value="HisK_dim/P_dom"/>
</dbReference>